<keyword evidence="4 5" id="KW-0472">Membrane</keyword>
<dbReference type="GO" id="GO:0022857">
    <property type="term" value="F:transmembrane transporter activity"/>
    <property type="evidence" value="ECO:0007669"/>
    <property type="project" value="InterPro"/>
</dbReference>
<dbReference type="SUPFAM" id="SSF103473">
    <property type="entry name" value="MFS general substrate transporter"/>
    <property type="match status" value="1"/>
</dbReference>
<dbReference type="Gene3D" id="1.20.1250.20">
    <property type="entry name" value="MFS general substrate transporter like domains"/>
    <property type="match status" value="1"/>
</dbReference>
<sequence length="390" mass="44176">MSYTIFFGLLCDAGKSVKNSISIQMFSVLIGAMISGQLSDRFGRKKVIIGSLLGVCLFSFATALSLTFLQFNLLRAAAGFFTGGLSAVHGVFLIENIPKHHRMWINTIVTWSPNFIIYPIVAYFCHDWRTLAMFGAVIAIVAVVNMLFLHESPRWLMHHGRIDEARLVLSDIRRKNGQTCEKEGTEIEIFDAKQKKRKHYTFYHLVCTWKYMRWTLTKLSGSLYWNNTLFGIIRWGVSILVGIADYFCRCFGRKAINFIATSSIIAALAIICAVYLQGNEYKISKISTDAFQLYTAKFMITNELFPTAVRNIAVSALSVSSRLGTIIAPQLFYLTDILPVLPYFVLLLVSVLDCVCFQVFLPETKGTNLENHMPPKEQRIFYGKQSIIDE</sequence>
<keyword evidence="2 5" id="KW-0812">Transmembrane</keyword>
<reference evidence="7" key="1">
    <citation type="submission" date="2018-11" db="EMBL/GenBank/DDBJ databases">
        <authorList>
            <consortium name="Pathogen Informatics"/>
        </authorList>
    </citation>
    <scope>NUCLEOTIDE SEQUENCE [LARGE SCALE GENOMIC DNA]</scope>
</reference>
<feature type="transmembrane region" description="Helical" evidence="5">
    <location>
        <begin position="74"/>
        <end position="94"/>
    </location>
</feature>
<feature type="transmembrane region" description="Helical" evidence="5">
    <location>
        <begin position="47"/>
        <end position="68"/>
    </location>
</feature>
<feature type="transmembrane region" description="Helical" evidence="5">
    <location>
        <begin position="130"/>
        <end position="149"/>
    </location>
</feature>
<feature type="transmembrane region" description="Helical" evidence="5">
    <location>
        <begin position="103"/>
        <end position="124"/>
    </location>
</feature>
<feature type="transmembrane region" description="Helical" evidence="5">
    <location>
        <begin position="255"/>
        <end position="276"/>
    </location>
</feature>
<evidence type="ECO:0000256" key="5">
    <source>
        <dbReference type="SAM" id="Phobius"/>
    </source>
</evidence>
<dbReference type="PROSITE" id="PS50850">
    <property type="entry name" value="MFS"/>
    <property type="match status" value="1"/>
</dbReference>
<proteinExistence type="predicted"/>
<dbReference type="InterPro" id="IPR005829">
    <property type="entry name" value="Sugar_transporter_CS"/>
</dbReference>
<feature type="transmembrane region" description="Helical" evidence="5">
    <location>
        <begin position="20"/>
        <end position="38"/>
    </location>
</feature>
<evidence type="ECO:0000256" key="4">
    <source>
        <dbReference type="ARBA" id="ARBA00023136"/>
    </source>
</evidence>
<dbReference type="InterPro" id="IPR005828">
    <property type="entry name" value="MFS_sugar_transport-like"/>
</dbReference>
<dbReference type="PANTHER" id="PTHR24064">
    <property type="entry name" value="SOLUTE CARRIER FAMILY 22 MEMBER"/>
    <property type="match status" value="1"/>
</dbReference>
<evidence type="ECO:0000259" key="6">
    <source>
        <dbReference type="PROSITE" id="PS50850"/>
    </source>
</evidence>
<comment type="subcellular location">
    <subcellularLocation>
        <location evidence="1">Membrane</location>
        <topology evidence="1">Multi-pass membrane protein</topology>
    </subcellularLocation>
</comment>
<name>A0A3P8AZL9_HELPZ</name>
<gene>
    <name evidence="7" type="ORF">HPBE_LOCUS17872</name>
</gene>
<feature type="transmembrane region" description="Helical" evidence="5">
    <location>
        <begin position="228"/>
        <end position="248"/>
    </location>
</feature>
<dbReference type="EMBL" id="UZAH01030312">
    <property type="protein sequence ID" value="VDP10090.1"/>
    <property type="molecule type" value="Genomic_DNA"/>
</dbReference>
<evidence type="ECO:0000256" key="2">
    <source>
        <dbReference type="ARBA" id="ARBA00022692"/>
    </source>
</evidence>
<organism evidence="7">
    <name type="scientific">Heligmosomoides polygyrus</name>
    <name type="common">Parasitic roundworm</name>
    <dbReference type="NCBI Taxonomy" id="6339"/>
    <lineage>
        <taxon>Eukaryota</taxon>
        <taxon>Metazoa</taxon>
        <taxon>Ecdysozoa</taxon>
        <taxon>Nematoda</taxon>
        <taxon>Chromadorea</taxon>
        <taxon>Rhabditida</taxon>
        <taxon>Rhabditina</taxon>
        <taxon>Rhabditomorpha</taxon>
        <taxon>Strongyloidea</taxon>
        <taxon>Heligmosomidae</taxon>
        <taxon>Heligmosomoides</taxon>
    </lineage>
</organism>
<evidence type="ECO:0000256" key="1">
    <source>
        <dbReference type="ARBA" id="ARBA00004141"/>
    </source>
</evidence>
<evidence type="ECO:0000256" key="3">
    <source>
        <dbReference type="ARBA" id="ARBA00022989"/>
    </source>
</evidence>
<protein>
    <recommendedName>
        <fullName evidence="6">Major facilitator superfamily (MFS) profile domain-containing protein</fullName>
    </recommendedName>
</protein>
<accession>A0A3P8AZL9</accession>
<dbReference type="AlphaFoldDB" id="A0A3P8AZL9"/>
<dbReference type="Pfam" id="PF00083">
    <property type="entry name" value="Sugar_tr"/>
    <property type="match status" value="2"/>
</dbReference>
<keyword evidence="3 5" id="KW-1133">Transmembrane helix</keyword>
<dbReference type="OrthoDB" id="5296287at2759"/>
<evidence type="ECO:0000313" key="7">
    <source>
        <dbReference type="EMBL" id="VDP10090.1"/>
    </source>
</evidence>
<dbReference type="GO" id="GO:0016020">
    <property type="term" value="C:membrane"/>
    <property type="evidence" value="ECO:0007669"/>
    <property type="project" value="UniProtKB-SubCell"/>
</dbReference>
<dbReference type="InterPro" id="IPR036259">
    <property type="entry name" value="MFS_trans_sf"/>
</dbReference>
<dbReference type="PROSITE" id="PS00216">
    <property type="entry name" value="SUGAR_TRANSPORT_1"/>
    <property type="match status" value="1"/>
</dbReference>
<feature type="transmembrane region" description="Helical" evidence="5">
    <location>
        <begin position="340"/>
        <end position="361"/>
    </location>
</feature>
<feature type="domain" description="Major facilitator superfamily (MFS) profile" evidence="6">
    <location>
        <begin position="1"/>
        <end position="365"/>
    </location>
</feature>
<dbReference type="InterPro" id="IPR020846">
    <property type="entry name" value="MFS_dom"/>
</dbReference>